<dbReference type="KEGG" id="psim:KR76_20640"/>
<dbReference type="HOGENOM" id="CLU_382566_0_0_11"/>
<dbReference type="SUPFAM" id="SSF53383">
    <property type="entry name" value="PLP-dependent transferases"/>
    <property type="match status" value="1"/>
</dbReference>
<dbReference type="Gene3D" id="3.40.640.10">
    <property type="entry name" value="Type I PLP-dependent aspartate aminotransferase-like (Major domain)"/>
    <property type="match status" value="1"/>
</dbReference>
<dbReference type="FunFam" id="3.90.1150.10:FF:000008">
    <property type="entry name" value="Cystathionine gamma-synthase"/>
    <property type="match status" value="1"/>
</dbReference>
<dbReference type="GO" id="GO:0019346">
    <property type="term" value="P:transsulfuration"/>
    <property type="evidence" value="ECO:0007669"/>
    <property type="project" value="InterPro"/>
</dbReference>
<dbReference type="GO" id="GO:0003962">
    <property type="term" value="F:cystathionine gamma-synthase activity"/>
    <property type="evidence" value="ECO:0007669"/>
    <property type="project" value="UniProtKB-EC"/>
</dbReference>
<dbReference type="GO" id="GO:0030170">
    <property type="term" value="F:pyridoxal phosphate binding"/>
    <property type="evidence" value="ECO:0007669"/>
    <property type="project" value="InterPro"/>
</dbReference>
<name>A0A0A1DME2_NOCSI</name>
<evidence type="ECO:0000256" key="8">
    <source>
        <dbReference type="SAM" id="MobiDB-lite"/>
    </source>
</evidence>
<keyword evidence="9" id="KW-0456">Lyase</keyword>
<dbReference type="GO" id="GO:0019343">
    <property type="term" value="P:cysteine biosynthetic process via cystathionine"/>
    <property type="evidence" value="ECO:0007669"/>
    <property type="project" value="TreeGrafter"/>
</dbReference>
<dbReference type="PANTHER" id="PTHR11808">
    <property type="entry name" value="TRANS-SULFURATION ENZYME FAMILY MEMBER"/>
    <property type="match status" value="1"/>
</dbReference>
<dbReference type="STRING" id="2045.KR76_20640"/>
<dbReference type="InterPro" id="IPR015422">
    <property type="entry name" value="PyrdxlP-dep_Trfase_small"/>
</dbReference>
<dbReference type="AlphaFoldDB" id="A0A0A1DME2"/>
<evidence type="ECO:0000256" key="3">
    <source>
        <dbReference type="ARBA" id="ARBA00022898"/>
    </source>
</evidence>
<feature type="region of interest" description="Disordered" evidence="8">
    <location>
        <begin position="1"/>
        <end position="63"/>
    </location>
</feature>
<dbReference type="NCBIfam" id="NF005871">
    <property type="entry name" value="PRK07811.1"/>
    <property type="match status" value="1"/>
</dbReference>
<feature type="compositionally biased region" description="Low complexity" evidence="8">
    <location>
        <begin position="26"/>
        <end position="36"/>
    </location>
</feature>
<dbReference type="eggNOG" id="COG0626">
    <property type="taxonomic scope" value="Bacteria"/>
</dbReference>
<gene>
    <name evidence="9" type="ORF">KR76_20640</name>
</gene>
<feature type="compositionally biased region" description="Basic and acidic residues" evidence="8">
    <location>
        <begin position="253"/>
        <end position="263"/>
    </location>
</feature>
<dbReference type="Gene3D" id="3.90.1150.10">
    <property type="entry name" value="Aspartate Aminotransferase, domain 1"/>
    <property type="match status" value="1"/>
</dbReference>
<comment type="cofactor">
    <cofactor evidence="1">
        <name>pyridoxal 5'-phosphate</name>
        <dbReference type="ChEBI" id="CHEBI:597326"/>
    </cofactor>
</comment>
<sequence length="723" mass="73912">MAGAPGVADGGLGDEDGPDQAGLEGGVLLDLLLDEAAGGGGPGEDEGLGVAPDELAPAAHDDAGDGLVGGAGIDVVEGGVEAGGLLGEDRRVEAVEAVVVAVVVGLVAALGAGQPDGGEDVGEVAVDVGVHREQEVAETAHRAVVLGLQGDPPGGGDVRAVAGLPARGGVEVELGEDGVDPVQPGAVGEVAGADGVPDVLGHPQVGQREDRAVRAAARDARQAALHPGDDVVDAGVGAAHADVPGVRRRGDRQRREQADDGVERPQQQPAERVRRGSGRGLGGLCGGDGEAERQQRGEQDGERASEGRHVRETSARSLCHAARLPEYARTVSDHSHLSDLDDAGFETRAIHAGYAPDPTTGAVIPPIYATSTYAQDGVGGLRNGYEYSRSANPTRTALESTLAALEGATHGFAFASGLAAEDTLIRALCRPGDHVVLPNDAYGGTFRLFDKVATSWGVEHSPAPVTDVDAVRAAIRPGQTKLVWLETPTNPLLSIGDIEALAAVAHDAGALLVVDNTFASSYLQQPLALGADVIVHSTTKYAGGHSDVVGGALVVDDAALAETIAFHQNSIGGVAGPFDSWLVLRGLKTLALRMERHSDNAEKVAEFLGAHPAVSQVIYPGLPDHPGHAVASRQMKRYGGMVSFRVKGGEEQALAICAATKVFTLGESLGGVESLIEHPGRMTHASVAGTDLEVPADLVRLSVGIETSDDQLADLDRALAATV</sequence>
<dbReference type="Proteomes" id="UP000030300">
    <property type="component" value="Chromosome"/>
</dbReference>
<dbReference type="InterPro" id="IPR000277">
    <property type="entry name" value="Cys/Met-Metab_PyrdxlP-dep_enz"/>
</dbReference>
<dbReference type="GO" id="GO:0004123">
    <property type="term" value="F:cystathionine gamma-lyase activity"/>
    <property type="evidence" value="ECO:0007669"/>
    <property type="project" value="TreeGrafter"/>
</dbReference>
<organism evidence="9 10">
    <name type="scientific">Nocardioides simplex</name>
    <name type="common">Arthrobacter simplex</name>
    <dbReference type="NCBI Taxonomy" id="2045"/>
    <lineage>
        <taxon>Bacteria</taxon>
        <taxon>Bacillati</taxon>
        <taxon>Actinomycetota</taxon>
        <taxon>Actinomycetes</taxon>
        <taxon>Propionibacteriales</taxon>
        <taxon>Nocardioidaceae</taxon>
        <taxon>Pimelobacter</taxon>
    </lineage>
</organism>
<dbReference type="Pfam" id="PF01053">
    <property type="entry name" value="Cys_Met_Meta_PP"/>
    <property type="match status" value="1"/>
</dbReference>
<comment type="similarity">
    <text evidence="2">Belongs to the trans-sulfuration enzymes family.</text>
</comment>
<evidence type="ECO:0000256" key="4">
    <source>
        <dbReference type="ARBA" id="ARBA00051441"/>
    </source>
</evidence>
<feature type="compositionally biased region" description="Low complexity" evidence="8">
    <location>
        <begin position="233"/>
        <end position="244"/>
    </location>
</feature>
<evidence type="ECO:0000256" key="7">
    <source>
        <dbReference type="ARBA" id="ARBA00083849"/>
    </source>
</evidence>
<dbReference type="CDD" id="cd00614">
    <property type="entry name" value="CGS_like"/>
    <property type="match status" value="1"/>
</dbReference>
<feature type="compositionally biased region" description="Gly residues" evidence="8">
    <location>
        <begin position="278"/>
        <end position="288"/>
    </location>
</feature>
<dbReference type="PANTHER" id="PTHR11808:SF15">
    <property type="entry name" value="CYSTATHIONINE GAMMA-LYASE"/>
    <property type="match status" value="1"/>
</dbReference>
<evidence type="ECO:0000256" key="1">
    <source>
        <dbReference type="ARBA" id="ARBA00001933"/>
    </source>
</evidence>
<keyword evidence="10" id="KW-1185">Reference proteome</keyword>
<dbReference type="FunFam" id="3.40.640.10:FF:000009">
    <property type="entry name" value="Cystathionine gamma-synthase homolog"/>
    <property type="match status" value="1"/>
</dbReference>
<accession>A0A0A1DME2</accession>
<feature type="region of interest" description="Disordered" evidence="8">
    <location>
        <begin position="224"/>
        <end position="314"/>
    </location>
</feature>
<reference evidence="9 10" key="1">
    <citation type="journal article" date="2015" name="Genome Announc.">
        <title>Complete Genome Sequence of Steroid-Transforming Nocardioides simplex VKM Ac-2033D.</title>
        <authorList>
            <person name="Shtratnikova V.Y."/>
            <person name="Schelkunov M.I."/>
            <person name="Pekov Y.A."/>
            <person name="Fokina V.V."/>
            <person name="Logacheva M.D."/>
            <person name="Sokolov S.L."/>
            <person name="Bragin E.Y."/>
            <person name="Ashapkin V.V."/>
            <person name="Donova M.V."/>
        </authorList>
    </citation>
    <scope>NUCLEOTIDE SEQUENCE [LARGE SCALE GENOMIC DNA]</scope>
    <source>
        <strain evidence="9 10">VKM Ac-2033D</strain>
    </source>
</reference>
<dbReference type="EC" id="2.5.1.48" evidence="5"/>
<keyword evidence="3" id="KW-0663">Pyridoxal phosphate</keyword>
<evidence type="ECO:0000256" key="5">
    <source>
        <dbReference type="ARBA" id="ARBA00066530"/>
    </source>
</evidence>
<protein>
    <recommendedName>
        <fullName evidence="6">Cystathionine gamma-synthase</fullName>
        <ecNumber evidence="5">2.5.1.48</ecNumber>
    </recommendedName>
    <alternativeName>
        <fullName evidence="7">O-succinylhomoserine (thiol)-lyase</fullName>
    </alternativeName>
</protein>
<comment type="catalytic activity">
    <reaction evidence="4">
        <text>O-succinyl-L-homoserine + L-cysteine = L,L-cystathionine + succinate + H(+)</text>
        <dbReference type="Rhea" id="RHEA:20397"/>
        <dbReference type="ChEBI" id="CHEBI:15378"/>
        <dbReference type="ChEBI" id="CHEBI:30031"/>
        <dbReference type="ChEBI" id="CHEBI:35235"/>
        <dbReference type="ChEBI" id="CHEBI:57661"/>
        <dbReference type="ChEBI" id="CHEBI:58161"/>
        <dbReference type="EC" id="2.5.1.48"/>
    </reaction>
</comment>
<dbReference type="InterPro" id="IPR015421">
    <property type="entry name" value="PyrdxlP-dep_Trfase_major"/>
</dbReference>
<dbReference type="GO" id="GO:0005737">
    <property type="term" value="C:cytoplasm"/>
    <property type="evidence" value="ECO:0007669"/>
    <property type="project" value="TreeGrafter"/>
</dbReference>
<dbReference type="InterPro" id="IPR015424">
    <property type="entry name" value="PyrdxlP-dep_Trfase"/>
</dbReference>
<evidence type="ECO:0000313" key="9">
    <source>
        <dbReference type="EMBL" id="AIY18566.2"/>
    </source>
</evidence>
<feature type="compositionally biased region" description="Basic and acidic residues" evidence="8">
    <location>
        <begin position="290"/>
        <end position="314"/>
    </location>
</feature>
<evidence type="ECO:0000256" key="2">
    <source>
        <dbReference type="ARBA" id="ARBA00009077"/>
    </source>
</evidence>
<dbReference type="EMBL" id="CP009896">
    <property type="protein sequence ID" value="AIY18566.2"/>
    <property type="molecule type" value="Genomic_DNA"/>
</dbReference>
<proteinExistence type="inferred from homology"/>
<evidence type="ECO:0000256" key="6">
    <source>
        <dbReference type="ARBA" id="ARBA00068008"/>
    </source>
</evidence>
<evidence type="ECO:0000313" key="10">
    <source>
        <dbReference type="Proteomes" id="UP000030300"/>
    </source>
</evidence>